<gene>
    <name evidence="3" type="ORF">CHLRE_06g278166v5</name>
</gene>
<dbReference type="ExpressionAtlas" id="A0A2K3DP10">
    <property type="expression patterns" value="baseline and differential"/>
</dbReference>
<dbReference type="PANTHER" id="PTHR10334">
    <property type="entry name" value="CYSTEINE-RICH SECRETORY PROTEIN-RELATED"/>
    <property type="match status" value="1"/>
</dbReference>
<dbReference type="OrthoDB" id="529132at2759"/>
<dbReference type="PaxDb" id="3055-EDO99675"/>
<feature type="compositionally biased region" description="Polar residues" evidence="1">
    <location>
        <begin position="28"/>
        <end position="43"/>
    </location>
</feature>
<dbReference type="InterPro" id="IPR018244">
    <property type="entry name" value="Allrgn_V5/Tpx1_CS"/>
</dbReference>
<dbReference type="AlphaFoldDB" id="A0A2K3DP10"/>
<dbReference type="Pfam" id="PF00188">
    <property type="entry name" value="CAP"/>
    <property type="match status" value="1"/>
</dbReference>
<evidence type="ECO:0000313" key="3">
    <source>
        <dbReference type="EMBL" id="PNW82274.1"/>
    </source>
</evidence>
<dbReference type="Gramene" id="PNW82274">
    <property type="protein sequence ID" value="PNW82274"/>
    <property type="gene ID" value="CHLRE_06g278166v5"/>
</dbReference>
<dbReference type="InterPro" id="IPR035940">
    <property type="entry name" value="CAP_sf"/>
</dbReference>
<organism evidence="3 4">
    <name type="scientific">Chlamydomonas reinhardtii</name>
    <name type="common">Chlamydomonas smithii</name>
    <dbReference type="NCBI Taxonomy" id="3055"/>
    <lineage>
        <taxon>Eukaryota</taxon>
        <taxon>Viridiplantae</taxon>
        <taxon>Chlorophyta</taxon>
        <taxon>core chlorophytes</taxon>
        <taxon>Chlorophyceae</taxon>
        <taxon>CS clade</taxon>
        <taxon>Chlamydomonadales</taxon>
        <taxon>Chlamydomonadaceae</taxon>
        <taxon>Chlamydomonas</taxon>
    </lineage>
</organism>
<dbReference type="InParanoid" id="A0A2K3DP10"/>
<name>A0A2K3DP10_CHLRE</name>
<dbReference type="KEGG" id="cre:CHLRE_06g278166v5"/>
<evidence type="ECO:0000259" key="2">
    <source>
        <dbReference type="SMART" id="SM00198"/>
    </source>
</evidence>
<keyword evidence="4" id="KW-1185">Reference proteome</keyword>
<dbReference type="RefSeq" id="XP_001698090.2">
    <property type="nucleotide sequence ID" value="XM_001698038.2"/>
</dbReference>
<dbReference type="SUPFAM" id="SSF55797">
    <property type="entry name" value="PR-1-like"/>
    <property type="match status" value="1"/>
</dbReference>
<dbReference type="Gene3D" id="3.40.33.10">
    <property type="entry name" value="CAP"/>
    <property type="match status" value="1"/>
</dbReference>
<feature type="compositionally biased region" description="Pro residues" evidence="1">
    <location>
        <begin position="76"/>
        <end position="129"/>
    </location>
</feature>
<sequence length="343" mass="36492">MQATQDTLSISPAAPPPPPPDSPRGKQNGPQDSKGLQGSQVQVPSPEDDWLAGWGSVLVNQKAPKEPRAPRSPRKPTTPPDAPQSPPDAPIQPPSPPKPPSPRPQSPRPPSPRPPTPRPAPPRPSPAKSPVPTTSQLRPPVPRRLSTGLIGERGEEARPPPPSPSAEWLAGAGKGSTSPLINPAILLDAHNRYRVLSGVANLTWDSALSRQAQAWADKCVAGHSGTPGTGENIAWGVYMEPEETLSGVISWANEICNYDWKNPGFTAGHYTQIVWKSTRRVGCGYKLCNPSPGGGSRNGWLVCQYQPPGNMQGTQNYRDNVIQPKVLPTTCDAVGPGWGTVGR</sequence>
<dbReference type="InterPro" id="IPR001283">
    <property type="entry name" value="CRISP-related"/>
</dbReference>
<dbReference type="Proteomes" id="UP000006906">
    <property type="component" value="Chromosome 6"/>
</dbReference>
<feature type="compositionally biased region" description="Polar residues" evidence="1">
    <location>
        <begin position="1"/>
        <end position="10"/>
    </location>
</feature>
<accession>A0A2K3DP10</accession>
<dbReference type="CDD" id="cd05382">
    <property type="entry name" value="CAP_GAPR1-like"/>
    <property type="match status" value="1"/>
</dbReference>
<feature type="region of interest" description="Disordered" evidence="1">
    <location>
        <begin position="1"/>
        <end position="175"/>
    </location>
</feature>
<protein>
    <recommendedName>
        <fullName evidence="2">SCP domain-containing protein</fullName>
    </recommendedName>
</protein>
<dbReference type="SMART" id="SM00198">
    <property type="entry name" value="SCP"/>
    <property type="match status" value="1"/>
</dbReference>
<proteinExistence type="predicted"/>
<dbReference type="PRINTS" id="PR00837">
    <property type="entry name" value="V5TPXLIKE"/>
</dbReference>
<dbReference type="InterPro" id="IPR034113">
    <property type="entry name" value="SCP_GAPR1-like"/>
</dbReference>
<dbReference type="PROSITE" id="PS01009">
    <property type="entry name" value="CRISP_1"/>
    <property type="match status" value="1"/>
</dbReference>
<dbReference type="InterPro" id="IPR014044">
    <property type="entry name" value="CAP_dom"/>
</dbReference>
<evidence type="ECO:0000256" key="1">
    <source>
        <dbReference type="SAM" id="MobiDB-lite"/>
    </source>
</evidence>
<feature type="domain" description="SCP" evidence="2">
    <location>
        <begin position="181"/>
        <end position="313"/>
    </location>
</feature>
<dbReference type="GO" id="GO:0005615">
    <property type="term" value="C:extracellular space"/>
    <property type="evidence" value="ECO:0000318"/>
    <property type="project" value="GO_Central"/>
</dbReference>
<dbReference type="EMBL" id="CM008967">
    <property type="protein sequence ID" value="PNW82274.1"/>
    <property type="molecule type" value="Genomic_DNA"/>
</dbReference>
<dbReference type="GeneID" id="5723571"/>
<reference evidence="3 4" key="1">
    <citation type="journal article" date="2007" name="Science">
        <title>The Chlamydomonas genome reveals the evolution of key animal and plant functions.</title>
        <authorList>
            <person name="Merchant S.S."/>
            <person name="Prochnik S.E."/>
            <person name="Vallon O."/>
            <person name="Harris E.H."/>
            <person name="Karpowicz S.J."/>
            <person name="Witman G.B."/>
            <person name="Terry A."/>
            <person name="Salamov A."/>
            <person name="Fritz-Laylin L.K."/>
            <person name="Marechal-Drouard L."/>
            <person name="Marshall W.F."/>
            <person name="Qu L.H."/>
            <person name="Nelson D.R."/>
            <person name="Sanderfoot A.A."/>
            <person name="Spalding M.H."/>
            <person name="Kapitonov V.V."/>
            <person name="Ren Q."/>
            <person name="Ferris P."/>
            <person name="Lindquist E."/>
            <person name="Shapiro H."/>
            <person name="Lucas S.M."/>
            <person name="Grimwood J."/>
            <person name="Schmutz J."/>
            <person name="Cardol P."/>
            <person name="Cerutti H."/>
            <person name="Chanfreau G."/>
            <person name="Chen C.L."/>
            <person name="Cognat V."/>
            <person name="Croft M.T."/>
            <person name="Dent R."/>
            <person name="Dutcher S."/>
            <person name="Fernandez E."/>
            <person name="Fukuzawa H."/>
            <person name="Gonzalez-Ballester D."/>
            <person name="Gonzalez-Halphen D."/>
            <person name="Hallmann A."/>
            <person name="Hanikenne M."/>
            <person name="Hippler M."/>
            <person name="Inwood W."/>
            <person name="Jabbari K."/>
            <person name="Kalanon M."/>
            <person name="Kuras R."/>
            <person name="Lefebvre P.A."/>
            <person name="Lemaire S.D."/>
            <person name="Lobanov A.V."/>
            <person name="Lohr M."/>
            <person name="Manuell A."/>
            <person name="Meier I."/>
            <person name="Mets L."/>
            <person name="Mittag M."/>
            <person name="Mittelmeier T."/>
            <person name="Moroney J.V."/>
            <person name="Moseley J."/>
            <person name="Napoli C."/>
            <person name="Nedelcu A.M."/>
            <person name="Niyogi K."/>
            <person name="Novoselov S.V."/>
            <person name="Paulsen I.T."/>
            <person name="Pazour G."/>
            <person name="Purton S."/>
            <person name="Ral J.P."/>
            <person name="Riano-Pachon D.M."/>
            <person name="Riekhof W."/>
            <person name="Rymarquis L."/>
            <person name="Schroda M."/>
            <person name="Stern D."/>
            <person name="Umen J."/>
            <person name="Willows R."/>
            <person name="Wilson N."/>
            <person name="Zimmer S.L."/>
            <person name="Allmer J."/>
            <person name="Balk J."/>
            <person name="Bisova K."/>
            <person name="Chen C.J."/>
            <person name="Elias M."/>
            <person name="Gendler K."/>
            <person name="Hauser C."/>
            <person name="Lamb M.R."/>
            <person name="Ledford H."/>
            <person name="Long J.C."/>
            <person name="Minagawa J."/>
            <person name="Page M.D."/>
            <person name="Pan J."/>
            <person name="Pootakham W."/>
            <person name="Roje S."/>
            <person name="Rose A."/>
            <person name="Stahlberg E."/>
            <person name="Terauchi A.M."/>
            <person name="Yang P."/>
            <person name="Ball S."/>
            <person name="Bowler C."/>
            <person name="Dieckmann C.L."/>
            <person name="Gladyshev V.N."/>
            <person name="Green P."/>
            <person name="Jorgensen R."/>
            <person name="Mayfield S."/>
            <person name="Mueller-Roeber B."/>
            <person name="Rajamani S."/>
            <person name="Sayre R.T."/>
            <person name="Brokstein P."/>
            <person name="Dubchak I."/>
            <person name="Goodstein D."/>
            <person name="Hornick L."/>
            <person name="Huang Y.W."/>
            <person name="Jhaveri J."/>
            <person name="Luo Y."/>
            <person name="Martinez D."/>
            <person name="Ngau W.C."/>
            <person name="Otillar B."/>
            <person name="Poliakov A."/>
            <person name="Porter A."/>
            <person name="Szajkowski L."/>
            <person name="Werner G."/>
            <person name="Zhou K."/>
            <person name="Grigoriev I.V."/>
            <person name="Rokhsar D.S."/>
            <person name="Grossman A.R."/>
        </authorList>
    </citation>
    <scope>NUCLEOTIDE SEQUENCE [LARGE SCALE GENOMIC DNA]</scope>
    <source>
        <strain evidence="4">CC-503</strain>
    </source>
</reference>
<evidence type="ECO:0000313" key="4">
    <source>
        <dbReference type="Proteomes" id="UP000006906"/>
    </source>
</evidence>
<dbReference type="FunFam" id="3.40.33.10:FF:000065">
    <property type="entry name" value="Predicted extracellular protein"/>
    <property type="match status" value="1"/>
</dbReference>
<feature type="compositionally biased region" description="Pro residues" evidence="1">
    <location>
        <begin position="13"/>
        <end position="22"/>
    </location>
</feature>